<feature type="region of interest" description="Disordered" evidence="1">
    <location>
        <begin position="1"/>
        <end position="78"/>
    </location>
</feature>
<reference evidence="2 3" key="1">
    <citation type="submission" date="2019-04" db="EMBL/GenBank/DDBJ databases">
        <title>Bacillus caeni sp. nov., a bacterium isolated from mangrove sediment.</title>
        <authorList>
            <person name="Huang H."/>
            <person name="Mo K."/>
            <person name="Hu Y."/>
        </authorList>
    </citation>
    <scope>NUCLEOTIDE SEQUENCE [LARGE SCALE GENOMIC DNA]</scope>
    <source>
        <strain evidence="2 3">HB172195</strain>
    </source>
</reference>
<dbReference type="RefSeq" id="WP_138121939.1">
    <property type="nucleotide sequence ID" value="NZ_SWLG01000001.1"/>
</dbReference>
<evidence type="ECO:0000313" key="3">
    <source>
        <dbReference type="Proteomes" id="UP000308230"/>
    </source>
</evidence>
<dbReference type="AlphaFoldDB" id="A0A5R9FDX4"/>
<dbReference type="Pfam" id="PF13217">
    <property type="entry name" value="DUF4025"/>
    <property type="match status" value="1"/>
</dbReference>
<name>A0A5R9FDX4_9BACL</name>
<dbReference type="Proteomes" id="UP000308230">
    <property type="component" value="Unassembled WGS sequence"/>
</dbReference>
<comment type="caution">
    <text evidence="2">The sequence shown here is derived from an EMBL/GenBank/DDBJ whole genome shotgun (WGS) entry which is preliminary data.</text>
</comment>
<dbReference type="OrthoDB" id="2476089at2"/>
<protein>
    <submittedName>
        <fullName evidence="2">DUF4025 domain-containing protein</fullName>
    </submittedName>
</protein>
<sequence>MNKRNQNKGEKVADKSYNYNAADYTSKDETTQGLAITHEQVSDTWAEGSIDGQIDSVNENGELRSHDGEDLSRKGYKE</sequence>
<accession>A0A5R9FDX4</accession>
<organism evidence="2 3">
    <name type="scientific">Exobacillus caeni</name>
    <dbReference type="NCBI Taxonomy" id="2574798"/>
    <lineage>
        <taxon>Bacteria</taxon>
        <taxon>Bacillati</taxon>
        <taxon>Bacillota</taxon>
        <taxon>Bacilli</taxon>
        <taxon>Bacillales</taxon>
        <taxon>Guptibacillaceae</taxon>
        <taxon>Exobacillus</taxon>
    </lineage>
</organism>
<evidence type="ECO:0000256" key="1">
    <source>
        <dbReference type="SAM" id="MobiDB-lite"/>
    </source>
</evidence>
<evidence type="ECO:0000313" key="2">
    <source>
        <dbReference type="EMBL" id="TLS38764.1"/>
    </source>
</evidence>
<dbReference type="InterPro" id="IPR025100">
    <property type="entry name" value="DUF4025"/>
</dbReference>
<dbReference type="EMBL" id="SWLG01000001">
    <property type="protein sequence ID" value="TLS38764.1"/>
    <property type="molecule type" value="Genomic_DNA"/>
</dbReference>
<keyword evidence="3" id="KW-1185">Reference proteome</keyword>
<feature type="compositionally biased region" description="Basic and acidic residues" evidence="1">
    <location>
        <begin position="61"/>
        <end position="78"/>
    </location>
</feature>
<proteinExistence type="predicted"/>
<gene>
    <name evidence="2" type="ORF">FCL54_00135</name>
</gene>